<dbReference type="Pfam" id="PF11911">
    <property type="entry name" value="DUF3429"/>
    <property type="match status" value="1"/>
</dbReference>
<dbReference type="InterPro" id="IPR021836">
    <property type="entry name" value="DUF3429"/>
</dbReference>
<dbReference type="PANTHER" id="PTHR15887">
    <property type="entry name" value="TRANSMEMBRANE PROTEIN 69"/>
    <property type="match status" value="1"/>
</dbReference>
<keyword evidence="1" id="KW-0472">Membrane</keyword>
<protein>
    <recommendedName>
        <fullName evidence="4">DUF3429 domain-containing protein</fullName>
    </recommendedName>
</protein>
<organism evidence="2 3">
    <name type="scientific">Puniceispirillum marinum (strain IMCC1322)</name>
    <dbReference type="NCBI Taxonomy" id="488538"/>
    <lineage>
        <taxon>Bacteria</taxon>
        <taxon>Pseudomonadati</taxon>
        <taxon>Pseudomonadota</taxon>
        <taxon>Alphaproteobacteria</taxon>
        <taxon>Candidatus Puniceispirillales</taxon>
        <taxon>Candidatus Puniceispirillaceae</taxon>
        <taxon>Candidatus Puniceispirillum</taxon>
    </lineage>
</organism>
<evidence type="ECO:0000313" key="3">
    <source>
        <dbReference type="Proteomes" id="UP000007460"/>
    </source>
</evidence>
<keyword evidence="3" id="KW-1185">Reference proteome</keyword>
<dbReference type="RefSeq" id="WP_013045012.1">
    <property type="nucleotide sequence ID" value="NC_014010.1"/>
</dbReference>
<keyword evidence="1" id="KW-1133">Transmembrane helix</keyword>
<name>D5BPA0_PUNMI</name>
<reference evidence="2 3" key="1">
    <citation type="journal article" date="2010" name="J. Bacteriol.">
        <title>Complete genome sequence of "Candidatus Puniceispirillum marinum" IMCC1322, a representative of the SAR116 clade in the Alphaproteobacteria.</title>
        <authorList>
            <person name="Oh H.M."/>
            <person name="Kwon K.K."/>
            <person name="Kang I."/>
            <person name="Kang S.G."/>
            <person name="Lee J.H."/>
            <person name="Kim S.J."/>
            <person name="Cho J.C."/>
        </authorList>
    </citation>
    <scope>NUCLEOTIDE SEQUENCE [LARGE SCALE GENOMIC DNA]</scope>
    <source>
        <strain evidence="2 3">IMCC1322</strain>
    </source>
</reference>
<dbReference type="STRING" id="488538.SAR116_0139"/>
<gene>
    <name evidence="2" type="ordered locus">SAR116_0139</name>
</gene>
<dbReference type="HOGENOM" id="CLU_045137_3_1_5"/>
<feature type="transmembrane region" description="Helical" evidence="1">
    <location>
        <begin position="12"/>
        <end position="31"/>
    </location>
</feature>
<feature type="transmembrane region" description="Helical" evidence="1">
    <location>
        <begin position="73"/>
        <end position="91"/>
    </location>
</feature>
<dbReference type="OrthoDB" id="5297436at2"/>
<accession>D5BPA0</accession>
<dbReference type="Proteomes" id="UP000007460">
    <property type="component" value="Chromosome"/>
</dbReference>
<proteinExistence type="predicted"/>
<keyword evidence="1" id="KW-0812">Transmembrane</keyword>
<dbReference type="KEGG" id="apb:SAR116_0139"/>
<evidence type="ECO:0000256" key="1">
    <source>
        <dbReference type="SAM" id="Phobius"/>
    </source>
</evidence>
<evidence type="ECO:0000313" key="2">
    <source>
        <dbReference type="EMBL" id="ADE38382.1"/>
    </source>
</evidence>
<dbReference type="PANTHER" id="PTHR15887:SF1">
    <property type="entry name" value="TRANSMEMBRANE PROTEIN 69"/>
    <property type="match status" value="1"/>
</dbReference>
<dbReference type="eggNOG" id="COG0695">
    <property type="taxonomic scope" value="Bacteria"/>
</dbReference>
<feature type="transmembrane region" description="Helical" evidence="1">
    <location>
        <begin position="37"/>
        <end position="61"/>
    </location>
</feature>
<dbReference type="AlphaFoldDB" id="D5BPA0"/>
<evidence type="ECO:0008006" key="4">
    <source>
        <dbReference type="Google" id="ProtNLM"/>
    </source>
</evidence>
<sequence length="145" mass="15804">MNDKSEIMPQMPLLLGWAGVIPFGIAAIGAHSGISVLVLYGLLGGTTYAAIILSFLGAVHWGLAMQDDRHPAWYVWSITPALLAWPTLLVFDVEFRLLGLIPLYGLAWSVDRQAFLKGLIPAWYMRLRHGLTAGAVICLSSMLLA</sequence>
<dbReference type="EMBL" id="CP001751">
    <property type="protein sequence ID" value="ADE38382.1"/>
    <property type="molecule type" value="Genomic_DNA"/>
</dbReference>